<evidence type="ECO:0000313" key="4">
    <source>
        <dbReference type="Proteomes" id="UP000242188"/>
    </source>
</evidence>
<evidence type="ECO:0000256" key="1">
    <source>
        <dbReference type="SAM" id="Phobius"/>
    </source>
</evidence>
<reference evidence="3 4" key="1">
    <citation type="journal article" date="2017" name="Nat. Ecol. Evol.">
        <title>Scallop genome provides insights into evolution of bilaterian karyotype and development.</title>
        <authorList>
            <person name="Wang S."/>
            <person name="Zhang J."/>
            <person name="Jiao W."/>
            <person name="Li J."/>
            <person name="Xun X."/>
            <person name="Sun Y."/>
            <person name="Guo X."/>
            <person name="Huan P."/>
            <person name="Dong B."/>
            <person name="Zhang L."/>
            <person name="Hu X."/>
            <person name="Sun X."/>
            <person name="Wang J."/>
            <person name="Zhao C."/>
            <person name="Wang Y."/>
            <person name="Wang D."/>
            <person name="Huang X."/>
            <person name="Wang R."/>
            <person name="Lv J."/>
            <person name="Li Y."/>
            <person name="Zhang Z."/>
            <person name="Liu B."/>
            <person name="Lu W."/>
            <person name="Hui Y."/>
            <person name="Liang J."/>
            <person name="Zhou Z."/>
            <person name="Hou R."/>
            <person name="Li X."/>
            <person name="Liu Y."/>
            <person name="Li H."/>
            <person name="Ning X."/>
            <person name="Lin Y."/>
            <person name="Zhao L."/>
            <person name="Xing Q."/>
            <person name="Dou J."/>
            <person name="Li Y."/>
            <person name="Mao J."/>
            <person name="Guo H."/>
            <person name="Dou H."/>
            <person name="Li T."/>
            <person name="Mu C."/>
            <person name="Jiang W."/>
            <person name="Fu Q."/>
            <person name="Fu X."/>
            <person name="Miao Y."/>
            <person name="Liu J."/>
            <person name="Yu Q."/>
            <person name="Li R."/>
            <person name="Liao H."/>
            <person name="Li X."/>
            <person name="Kong Y."/>
            <person name="Jiang Z."/>
            <person name="Chourrout D."/>
            <person name="Li R."/>
            <person name="Bao Z."/>
        </authorList>
    </citation>
    <scope>NUCLEOTIDE SEQUENCE [LARGE SCALE GENOMIC DNA]</scope>
    <source>
        <strain evidence="3 4">PY_sf001</strain>
    </source>
</reference>
<dbReference type="Pfam" id="PF08241">
    <property type="entry name" value="Methyltransf_11"/>
    <property type="match status" value="1"/>
</dbReference>
<evidence type="ECO:0000313" key="3">
    <source>
        <dbReference type="EMBL" id="OWF40234.1"/>
    </source>
</evidence>
<dbReference type="OrthoDB" id="506498at2759"/>
<dbReference type="Gene3D" id="3.40.50.150">
    <property type="entry name" value="Vaccinia Virus protein VP39"/>
    <property type="match status" value="1"/>
</dbReference>
<dbReference type="GO" id="GO:0008757">
    <property type="term" value="F:S-adenosylmethionine-dependent methyltransferase activity"/>
    <property type="evidence" value="ECO:0007669"/>
    <property type="project" value="InterPro"/>
</dbReference>
<dbReference type="SUPFAM" id="SSF53335">
    <property type="entry name" value="S-adenosyl-L-methionine-dependent methyltransferases"/>
    <property type="match status" value="1"/>
</dbReference>
<feature type="transmembrane region" description="Helical" evidence="1">
    <location>
        <begin position="12"/>
        <end position="32"/>
    </location>
</feature>
<dbReference type="CDD" id="cd02440">
    <property type="entry name" value="AdoMet_MTases"/>
    <property type="match status" value="1"/>
</dbReference>
<keyword evidence="1" id="KW-0472">Membrane</keyword>
<dbReference type="NCBIfam" id="TIGR04345">
    <property type="entry name" value="ovoA_Cterm"/>
    <property type="match status" value="1"/>
</dbReference>
<keyword evidence="1" id="KW-1133">Transmembrane helix</keyword>
<sequence length="297" mass="33704">MPSVYGVDHRTLAVGTIALTTGVAAFSTYKWLSERRRRAADNVYESEKLLNEYLVFHYGSQKEVLRYDFGPVDALDFPIRCADVCIKHTNGLESRIPSRALDIGCAVGRSSFELARKFQEVIGIDYSQSFVDACIYMKDLKERVYFVQDEGQLSTPHMAKVADDIDRSRTSFQQGDACNLPTDLGQFGCVLAANLICRLHQPFNFLRRLKELVAPGGILVITSPYSWLQEFTDKSLWLGGYKDKDDNPVTGFETLKKELGPNFDLVEAMNMPFFIRETARKNQWTVAHCTVWTRKAN</sequence>
<dbReference type="AlphaFoldDB" id="A0A210PUV2"/>
<dbReference type="PANTHER" id="PTHR45445">
    <property type="match status" value="1"/>
</dbReference>
<dbReference type="PANTHER" id="PTHR45445:SF2">
    <property type="entry name" value="METHYLTRANSFERASE TYPE 11 DOMAIN-CONTAINING PROTEIN"/>
    <property type="match status" value="1"/>
</dbReference>
<name>A0A210PUV2_MIZYE</name>
<dbReference type="InterPro" id="IPR013216">
    <property type="entry name" value="Methyltransf_11"/>
</dbReference>
<dbReference type="InterPro" id="IPR027625">
    <property type="entry name" value="OvoA_Cterm"/>
</dbReference>
<proteinExistence type="predicted"/>
<comment type="caution">
    <text evidence="3">The sequence shown here is derived from an EMBL/GenBank/DDBJ whole genome shotgun (WGS) entry which is preliminary data.</text>
</comment>
<keyword evidence="1" id="KW-0812">Transmembrane</keyword>
<dbReference type="EMBL" id="NEDP02005478">
    <property type="protein sequence ID" value="OWF40234.1"/>
    <property type="molecule type" value="Genomic_DNA"/>
</dbReference>
<dbReference type="Proteomes" id="UP000242188">
    <property type="component" value="Unassembled WGS sequence"/>
</dbReference>
<gene>
    <name evidence="3" type="ORF">KP79_PYT02277</name>
</gene>
<dbReference type="STRING" id="6573.A0A210PUV2"/>
<accession>A0A210PUV2</accession>
<protein>
    <recommendedName>
        <fullName evidence="2">Methyltransferase type 11 domain-containing protein</fullName>
    </recommendedName>
</protein>
<feature type="domain" description="Methyltransferase type 11" evidence="2">
    <location>
        <begin position="101"/>
        <end position="221"/>
    </location>
</feature>
<evidence type="ECO:0000259" key="2">
    <source>
        <dbReference type="Pfam" id="PF08241"/>
    </source>
</evidence>
<keyword evidence="4" id="KW-1185">Reference proteome</keyword>
<organism evidence="3 4">
    <name type="scientific">Mizuhopecten yessoensis</name>
    <name type="common">Japanese scallop</name>
    <name type="synonym">Patinopecten yessoensis</name>
    <dbReference type="NCBI Taxonomy" id="6573"/>
    <lineage>
        <taxon>Eukaryota</taxon>
        <taxon>Metazoa</taxon>
        <taxon>Spiralia</taxon>
        <taxon>Lophotrochozoa</taxon>
        <taxon>Mollusca</taxon>
        <taxon>Bivalvia</taxon>
        <taxon>Autobranchia</taxon>
        <taxon>Pteriomorphia</taxon>
        <taxon>Pectinida</taxon>
        <taxon>Pectinoidea</taxon>
        <taxon>Pectinidae</taxon>
        <taxon>Mizuhopecten</taxon>
    </lineage>
</organism>
<dbReference type="InterPro" id="IPR029063">
    <property type="entry name" value="SAM-dependent_MTases_sf"/>
</dbReference>